<evidence type="ECO:0000313" key="1">
    <source>
        <dbReference type="EMBL" id="JAD19744.1"/>
    </source>
</evidence>
<dbReference type="AlphaFoldDB" id="A0A0A8Y0P1"/>
<accession>A0A0A8Y0P1</accession>
<dbReference type="EMBL" id="GBRH01278151">
    <property type="protein sequence ID" value="JAD19744.1"/>
    <property type="molecule type" value="Transcribed_RNA"/>
</dbReference>
<reference evidence="1" key="2">
    <citation type="journal article" date="2015" name="Data Brief">
        <title>Shoot transcriptome of the giant reed, Arundo donax.</title>
        <authorList>
            <person name="Barrero R.A."/>
            <person name="Guerrero F.D."/>
            <person name="Moolhuijzen P."/>
            <person name="Goolsby J.A."/>
            <person name="Tidwell J."/>
            <person name="Bellgard S.E."/>
            <person name="Bellgard M.I."/>
        </authorList>
    </citation>
    <scope>NUCLEOTIDE SEQUENCE</scope>
    <source>
        <tissue evidence="1">Shoot tissue taken approximately 20 cm above the soil surface</tissue>
    </source>
</reference>
<reference evidence="1" key="1">
    <citation type="submission" date="2014-09" db="EMBL/GenBank/DDBJ databases">
        <authorList>
            <person name="Magalhaes I.L.F."/>
            <person name="Oliveira U."/>
            <person name="Santos F.R."/>
            <person name="Vidigal T.H.D.A."/>
            <person name="Brescovit A.D."/>
            <person name="Santos A.J."/>
        </authorList>
    </citation>
    <scope>NUCLEOTIDE SEQUENCE</scope>
    <source>
        <tissue evidence="1">Shoot tissue taken approximately 20 cm above the soil surface</tissue>
    </source>
</reference>
<proteinExistence type="predicted"/>
<sequence length="33" mass="3951">MDHVQYIRGSHCASPLLLERKHLDCRDGWEQKE</sequence>
<organism evidence="1">
    <name type="scientific">Arundo donax</name>
    <name type="common">Giant reed</name>
    <name type="synonym">Donax arundinaceus</name>
    <dbReference type="NCBI Taxonomy" id="35708"/>
    <lineage>
        <taxon>Eukaryota</taxon>
        <taxon>Viridiplantae</taxon>
        <taxon>Streptophyta</taxon>
        <taxon>Embryophyta</taxon>
        <taxon>Tracheophyta</taxon>
        <taxon>Spermatophyta</taxon>
        <taxon>Magnoliopsida</taxon>
        <taxon>Liliopsida</taxon>
        <taxon>Poales</taxon>
        <taxon>Poaceae</taxon>
        <taxon>PACMAD clade</taxon>
        <taxon>Arundinoideae</taxon>
        <taxon>Arundineae</taxon>
        <taxon>Arundo</taxon>
    </lineage>
</organism>
<protein>
    <submittedName>
        <fullName evidence="1">Uncharacterized protein</fullName>
    </submittedName>
</protein>
<name>A0A0A8Y0P1_ARUDO</name>